<evidence type="ECO:0000313" key="3">
    <source>
        <dbReference type="EMBL" id="AEF05447.1"/>
    </source>
</evidence>
<dbReference type="SUPFAM" id="SSF53067">
    <property type="entry name" value="Actin-like ATPase domain"/>
    <property type="match status" value="1"/>
</dbReference>
<dbReference type="InterPro" id="IPR036388">
    <property type="entry name" value="WH-like_DNA-bd_sf"/>
</dbReference>
<dbReference type="AlphaFoldDB" id="F5Z6D4"/>
<keyword evidence="4" id="KW-1185">Reference proteome</keyword>
<name>F5Z6D4_ALTNA</name>
<dbReference type="Gene3D" id="1.10.10.10">
    <property type="entry name" value="Winged helix-like DNA-binding domain superfamily/Winged helix DNA-binding domain"/>
    <property type="match status" value="1"/>
</dbReference>
<dbReference type="InterPro" id="IPR036390">
    <property type="entry name" value="WH_DNA-bd_sf"/>
</dbReference>
<dbReference type="Pfam" id="PF13412">
    <property type="entry name" value="HTH_24"/>
    <property type="match status" value="1"/>
</dbReference>
<dbReference type="eggNOG" id="COG1940">
    <property type="taxonomic scope" value="Bacteria"/>
</dbReference>
<dbReference type="SUPFAM" id="SSF46785">
    <property type="entry name" value="Winged helix' DNA-binding domain"/>
    <property type="match status" value="1"/>
</dbReference>
<dbReference type="Gene3D" id="3.30.420.40">
    <property type="match status" value="2"/>
</dbReference>
<dbReference type="HOGENOM" id="CLU_036604_13_0_6"/>
<organism evidence="3 4">
    <name type="scientific">Alteromonas naphthalenivorans</name>
    <dbReference type="NCBI Taxonomy" id="715451"/>
    <lineage>
        <taxon>Bacteria</taxon>
        <taxon>Pseudomonadati</taxon>
        <taxon>Pseudomonadota</taxon>
        <taxon>Gammaproteobacteria</taxon>
        <taxon>Alteromonadales</taxon>
        <taxon>Alteromonadaceae</taxon>
        <taxon>Alteromonas/Salinimonas group</taxon>
        <taxon>Alteromonas</taxon>
    </lineage>
</organism>
<accession>F5Z6D4</accession>
<feature type="region of interest" description="Disordered" evidence="2">
    <location>
        <begin position="1"/>
        <end position="28"/>
    </location>
</feature>
<evidence type="ECO:0000256" key="1">
    <source>
        <dbReference type="ARBA" id="ARBA00006479"/>
    </source>
</evidence>
<evidence type="ECO:0000256" key="2">
    <source>
        <dbReference type="SAM" id="MobiDB-lite"/>
    </source>
</evidence>
<dbReference type="InterPro" id="IPR000600">
    <property type="entry name" value="ROK"/>
</dbReference>
<dbReference type="KEGG" id="alt:ambt_19780"/>
<gene>
    <name evidence="3" type="ordered locus">ambt_19780</name>
</gene>
<dbReference type="OrthoDB" id="8595273at2"/>
<dbReference type="Proteomes" id="UP000000683">
    <property type="component" value="Chromosome"/>
</dbReference>
<dbReference type="CDD" id="cd23763">
    <property type="entry name" value="ASKHA_ATPase_ROK"/>
    <property type="match status" value="1"/>
</dbReference>
<protein>
    <submittedName>
        <fullName evidence="3">ROK family transcriptional regulator</fullName>
    </submittedName>
</protein>
<reference evidence="3 4" key="1">
    <citation type="journal article" date="2011" name="J. Bacteriol.">
        <title>Complete genome sequence of the polycyclic aromatic hydrocarbon-degrading bacterium Alteromonas sp. strain SN2.</title>
        <authorList>
            <person name="Jin H.M."/>
            <person name="Jeong H."/>
            <person name="Moon E.J."/>
            <person name="Math R.K."/>
            <person name="Lee K."/>
            <person name="Kim H.J."/>
            <person name="Jeon C.O."/>
            <person name="Oh T.K."/>
            <person name="Kim J.F."/>
        </authorList>
    </citation>
    <scope>NUCLEOTIDE SEQUENCE [LARGE SCALE GENOMIC DNA]</scope>
    <source>
        <strain evidence="4">JCM 17741 / KACC 18427 / KCTC 11700BP / SN2</strain>
    </source>
</reference>
<comment type="similarity">
    <text evidence="1">Belongs to the ROK (NagC/XylR) family.</text>
</comment>
<dbReference type="Pfam" id="PF00480">
    <property type="entry name" value="ROK"/>
    <property type="match status" value="1"/>
</dbReference>
<dbReference type="PANTHER" id="PTHR18964">
    <property type="entry name" value="ROK (REPRESSOR, ORF, KINASE) FAMILY"/>
    <property type="match status" value="1"/>
</dbReference>
<dbReference type="EMBL" id="CP002339">
    <property type="protein sequence ID" value="AEF05447.1"/>
    <property type="molecule type" value="Genomic_DNA"/>
</dbReference>
<dbReference type="InterPro" id="IPR043129">
    <property type="entry name" value="ATPase_NBD"/>
</dbReference>
<dbReference type="eggNOG" id="COG1846">
    <property type="taxonomic scope" value="Bacteria"/>
</dbReference>
<evidence type="ECO:0000313" key="4">
    <source>
        <dbReference type="Proteomes" id="UP000000683"/>
    </source>
</evidence>
<proteinExistence type="inferred from homology"/>
<dbReference type="RefSeq" id="WP_013786357.1">
    <property type="nucleotide sequence ID" value="NC_015554.1"/>
</dbReference>
<sequence>MTKSHEHSVSSQSASEIDSHHGATALLDNRTQNERDILTLIRHDGAIPKADIAQRTGLSAQSATVIIKKLESEALVKRLPPVRGGVGQPKVPFGLNADGAFGLGLKIGRRSFDMTLLDLAGNVKASLHEKVAYPTVDHLLSFTQRGVSVLTQQLSNEQRTRIRGLGIAMPFEIWNWVEEAGAPAAALEAWKNLDIQTALFELLDLPIYVSNDATAACSAEMAFGNPHRFNHFLYVFVGTFLGGGLVINNQLFTGKSGNAGAIGSLPFLSNAHNQQQQLITQSSLYLLEKQLNDAGLDGNKLYEAPEHWSGLKTNSEFMRIVQVWMEQAAQGIAFATHCAFSMLDLDGIIIDGAMPQNIKHELVTCVQNALKDADFRGITQGSISAGNVGSKAQSIGSANLSLIANYY</sequence>
<dbReference type="PANTHER" id="PTHR18964:SF149">
    <property type="entry name" value="BIFUNCTIONAL UDP-N-ACETYLGLUCOSAMINE 2-EPIMERASE_N-ACETYLMANNOSAMINE KINASE"/>
    <property type="match status" value="1"/>
</dbReference>